<dbReference type="SUPFAM" id="SSF81296">
    <property type="entry name" value="E set domains"/>
    <property type="match status" value="1"/>
</dbReference>
<dbReference type="Pfam" id="PF00128">
    <property type="entry name" value="Alpha-amylase"/>
    <property type="match status" value="1"/>
</dbReference>
<organism evidence="5 6">
    <name type="scientific">Rhodanobacter aciditrophus</name>
    <dbReference type="NCBI Taxonomy" id="1623218"/>
    <lineage>
        <taxon>Bacteria</taxon>
        <taxon>Pseudomonadati</taxon>
        <taxon>Pseudomonadota</taxon>
        <taxon>Gammaproteobacteria</taxon>
        <taxon>Lysobacterales</taxon>
        <taxon>Rhodanobacteraceae</taxon>
        <taxon>Rhodanobacter</taxon>
    </lineage>
</organism>
<accession>A0ABW4B5E8</accession>
<dbReference type="SUPFAM" id="SSF51011">
    <property type="entry name" value="Glycosyl hydrolase domain"/>
    <property type="match status" value="1"/>
</dbReference>
<evidence type="ECO:0000313" key="5">
    <source>
        <dbReference type="EMBL" id="MFD1384721.1"/>
    </source>
</evidence>
<evidence type="ECO:0000256" key="1">
    <source>
        <dbReference type="ARBA" id="ARBA00008061"/>
    </source>
</evidence>
<dbReference type="CDD" id="cd11326">
    <property type="entry name" value="AmyAc_Glg_debranch"/>
    <property type="match status" value="1"/>
</dbReference>
<gene>
    <name evidence="5" type="primary">glgX</name>
    <name evidence="5" type="ORF">ACFQ45_15240</name>
</gene>
<proteinExistence type="inferred from homology"/>
<dbReference type="EC" id="3.2.1.196" evidence="5"/>
<keyword evidence="2 5" id="KW-0378">Hydrolase</keyword>
<dbReference type="InterPro" id="IPR017853">
    <property type="entry name" value="GH"/>
</dbReference>
<evidence type="ECO:0000256" key="3">
    <source>
        <dbReference type="ARBA" id="ARBA00023295"/>
    </source>
</evidence>
<dbReference type="SMART" id="SM00642">
    <property type="entry name" value="Aamy"/>
    <property type="match status" value="1"/>
</dbReference>
<keyword evidence="3 5" id="KW-0326">Glycosidase</keyword>
<evidence type="ECO:0000313" key="6">
    <source>
        <dbReference type="Proteomes" id="UP001597059"/>
    </source>
</evidence>
<comment type="similarity">
    <text evidence="1">Belongs to the glycosyl hydrolase 13 family.</text>
</comment>
<dbReference type="SUPFAM" id="SSF51445">
    <property type="entry name" value="(Trans)glycosidases"/>
    <property type="match status" value="1"/>
</dbReference>
<dbReference type="PANTHER" id="PTHR43002">
    <property type="entry name" value="GLYCOGEN DEBRANCHING ENZYME"/>
    <property type="match status" value="1"/>
</dbReference>
<dbReference type="InterPro" id="IPR006047">
    <property type="entry name" value="GH13_cat_dom"/>
</dbReference>
<dbReference type="InterPro" id="IPR044505">
    <property type="entry name" value="GlgX_Isoamylase_N_E_set"/>
</dbReference>
<dbReference type="EMBL" id="JBHTMN010000018">
    <property type="protein sequence ID" value="MFD1384721.1"/>
    <property type="molecule type" value="Genomic_DNA"/>
</dbReference>
<dbReference type="GO" id="GO:0120549">
    <property type="term" value="F:limit dextrin alpha-1,6-maltotetraose-hydrolase activity"/>
    <property type="evidence" value="ECO:0007669"/>
    <property type="project" value="UniProtKB-EC"/>
</dbReference>
<dbReference type="InterPro" id="IPR004193">
    <property type="entry name" value="Glyco_hydro_13_N"/>
</dbReference>
<sequence length="678" mass="77186">MTREWQTTSGTPLPLGATVTANGVNFAVFSEYSSQLYLCLFDQEGVEISRLPFTHKSRGIWHMEVMDVHEGQQYGLRASGPFEPDKMHLFNESKLLIDPYAKSLSDRLVFHPDQVTFDASGGADHKDSAHCVPKSIVRSVPPKAHNKPSRPKASARSLYEMHIKGFTQQLEIDPVLQGTYLGVCSDLAIKHLKELGISTIQLMPCFAFADEVHLLDKELNNYWGYNPINFFTPDDRYAIEDPVTECQTMIATLHEAGFEVIIDVVYNHTAESELDHGTTCYRGLDNALYYRHEGGKYLNYTGCGNCVDTYQPSTIRLVCDSMRYWVEIMGVDGFRFDLGVDLGREDHDFSPKAPLLQAILQDPILSTTTLVMEPWDIGPGGYQVGQFPRSFIECNDKYRDTVRRFWRGDATVVPEFATRIMGSRDLFHKGYKCALHSVNYVTYHDGYTLHDLVSYHRRHNLANHENNRDGHTDNISQNFGIEGETQDPRVLKDRLTQQKCFIATLLLSQGTPHFLGGDELSHTQQGNNNAYCQDNKITWLDWSPTSASQELTNTVKSLLAIRKQYPILAEAILPDDGLYQHQISDEVTWYNEFGKTMTGADWEDAERDYLSLVLYNNQSNEALWLVFYREDFELQIECPQPYTLDTLLYSTGEQTLTGQNITLDTRSVLLFKLKSNTE</sequence>
<dbReference type="InterPro" id="IPR013783">
    <property type="entry name" value="Ig-like_fold"/>
</dbReference>
<comment type="caution">
    <text evidence="5">The sequence shown here is derived from an EMBL/GenBank/DDBJ whole genome shotgun (WGS) entry which is preliminary data.</text>
</comment>
<dbReference type="RefSeq" id="WP_377369216.1">
    <property type="nucleotide sequence ID" value="NZ_JBHTMN010000018.1"/>
</dbReference>
<keyword evidence="6" id="KW-1185">Reference proteome</keyword>
<dbReference type="Gene3D" id="2.60.40.10">
    <property type="entry name" value="Immunoglobulins"/>
    <property type="match status" value="1"/>
</dbReference>
<dbReference type="NCBIfam" id="TIGR02100">
    <property type="entry name" value="glgX_debranch"/>
    <property type="match status" value="1"/>
</dbReference>
<evidence type="ECO:0000256" key="2">
    <source>
        <dbReference type="ARBA" id="ARBA00022801"/>
    </source>
</evidence>
<dbReference type="Gene3D" id="3.20.20.80">
    <property type="entry name" value="Glycosidases"/>
    <property type="match status" value="1"/>
</dbReference>
<name>A0ABW4B5E8_9GAMM</name>
<feature type="domain" description="Glycosyl hydrolase family 13 catalytic" evidence="4">
    <location>
        <begin position="160"/>
        <end position="562"/>
    </location>
</feature>
<dbReference type="InterPro" id="IPR011837">
    <property type="entry name" value="Glycogen_debranch_GlgX"/>
</dbReference>
<reference evidence="6" key="1">
    <citation type="journal article" date="2019" name="Int. J. Syst. Evol. Microbiol.">
        <title>The Global Catalogue of Microorganisms (GCM) 10K type strain sequencing project: providing services to taxonomists for standard genome sequencing and annotation.</title>
        <authorList>
            <consortium name="The Broad Institute Genomics Platform"/>
            <consortium name="The Broad Institute Genome Sequencing Center for Infectious Disease"/>
            <person name="Wu L."/>
            <person name="Ma J."/>
        </authorList>
    </citation>
    <scope>NUCLEOTIDE SEQUENCE [LARGE SCALE GENOMIC DNA]</scope>
    <source>
        <strain evidence="6">JCM 30774</strain>
    </source>
</reference>
<evidence type="ECO:0000259" key="4">
    <source>
        <dbReference type="SMART" id="SM00642"/>
    </source>
</evidence>
<dbReference type="CDD" id="cd02856">
    <property type="entry name" value="E_set_GDE_Isoamylase_N"/>
    <property type="match status" value="1"/>
</dbReference>
<dbReference type="Proteomes" id="UP001597059">
    <property type="component" value="Unassembled WGS sequence"/>
</dbReference>
<protein>
    <submittedName>
        <fullName evidence="5">Glycogen debranching protein GlgX</fullName>
        <ecNumber evidence="5">3.2.1.196</ecNumber>
    </submittedName>
</protein>
<dbReference type="Pfam" id="PF02922">
    <property type="entry name" value="CBM_48"/>
    <property type="match status" value="1"/>
</dbReference>
<dbReference type="InterPro" id="IPR014756">
    <property type="entry name" value="Ig_E-set"/>
</dbReference>